<dbReference type="OrthoDB" id="3357271at2759"/>
<evidence type="ECO:0000256" key="1">
    <source>
        <dbReference type="SAM" id="MobiDB-lite"/>
    </source>
</evidence>
<evidence type="ECO:0000313" key="3">
    <source>
        <dbReference type="Proteomes" id="UP000007115"/>
    </source>
</evidence>
<feature type="compositionally biased region" description="Basic and acidic residues" evidence="1">
    <location>
        <begin position="1"/>
        <end position="24"/>
    </location>
</feature>
<feature type="compositionally biased region" description="Basic residues" evidence="1">
    <location>
        <begin position="325"/>
        <end position="338"/>
    </location>
</feature>
<feature type="compositionally biased region" description="Pro residues" evidence="1">
    <location>
        <begin position="240"/>
        <end position="249"/>
    </location>
</feature>
<dbReference type="STRING" id="413071.G9N6E0"/>
<dbReference type="AlphaFoldDB" id="G9N6E0"/>
<dbReference type="EMBL" id="ABDF02000088">
    <property type="protein sequence ID" value="EHK17701.1"/>
    <property type="molecule type" value="Genomic_DNA"/>
</dbReference>
<keyword evidence="3" id="KW-1185">Reference proteome</keyword>
<accession>G9N6E0</accession>
<protein>
    <submittedName>
        <fullName evidence="2">Uncharacterized protein</fullName>
    </submittedName>
</protein>
<feature type="compositionally biased region" description="Polar residues" evidence="1">
    <location>
        <begin position="189"/>
        <end position="206"/>
    </location>
</feature>
<dbReference type="RefSeq" id="XP_013951896.1">
    <property type="nucleotide sequence ID" value="XM_014096421.1"/>
</dbReference>
<dbReference type="GeneID" id="25797809"/>
<feature type="compositionally biased region" description="Low complexity" evidence="1">
    <location>
        <begin position="283"/>
        <end position="324"/>
    </location>
</feature>
<feature type="compositionally biased region" description="Low complexity" evidence="1">
    <location>
        <begin position="265"/>
        <end position="274"/>
    </location>
</feature>
<reference evidence="2 3" key="1">
    <citation type="journal article" date="2011" name="Genome Biol.">
        <title>Comparative genome sequence analysis underscores mycoparasitism as the ancestral life style of Trichoderma.</title>
        <authorList>
            <person name="Kubicek C.P."/>
            <person name="Herrera-Estrella A."/>
            <person name="Seidl-Seiboth V."/>
            <person name="Martinez D.A."/>
            <person name="Druzhinina I.S."/>
            <person name="Thon M."/>
            <person name="Zeilinger S."/>
            <person name="Casas-Flores S."/>
            <person name="Horwitz B.A."/>
            <person name="Mukherjee P.K."/>
            <person name="Mukherjee M."/>
            <person name="Kredics L."/>
            <person name="Alcaraz L.D."/>
            <person name="Aerts A."/>
            <person name="Antal Z."/>
            <person name="Atanasova L."/>
            <person name="Cervantes-Badillo M.G."/>
            <person name="Challacombe J."/>
            <person name="Chertkov O."/>
            <person name="McCluskey K."/>
            <person name="Coulpier F."/>
            <person name="Deshpande N."/>
            <person name="von Doehren H."/>
            <person name="Ebbole D.J."/>
            <person name="Esquivel-Naranjo E.U."/>
            <person name="Fekete E."/>
            <person name="Flipphi M."/>
            <person name="Glaser F."/>
            <person name="Gomez-Rodriguez E.Y."/>
            <person name="Gruber S."/>
            <person name="Han C."/>
            <person name="Henrissat B."/>
            <person name="Hermosa R."/>
            <person name="Hernandez-Onate M."/>
            <person name="Karaffa L."/>
            <person name="Kosti I."/>
            <person name="Le Crom S."/>
            <person name="Lindquist E."/>
            <person name="Lucas S."/>
            <person name="Luebeck M."/>
            <person name="Luebeck P.S."/>
            <person name="Margeot A."/>
            <person name="Metz B."/>
            <person name="Misra M."/>
            <person name="Nevalainen H."/>
            <person name="Omann M."/>
            <person name="Packer N."/>
            <person name="Perrone G."/>
            <person name="Uresti-Rivera E.E."/>
            <person name="Salamov A."/>
            <person name="Schmoll M."/>
            <person name="Seiboth B."/>
            <person name="Shapiro H."/>
            <person name="Sukno S."/>
            <person name="Tamayo-Ramos J.A."/>
            <person name="Tisch D."/>
            <person name="Wiest A."/>
            <person name="Wilkinson H.H."/>
            <person name="Zhang M."/>
            <person name="Coutinho P.M."/>
            <person name="Kenerley C.M."/>
            <person name="Monte E."/>
            <person name="Baker S.E."/>
            <person name="Grigoriev I.V."/>
        </authorList>
    </citation>
    <scope>NUCLEOTIDE SEQUENCE [LARGE SCALE GENOMIC DNA]</scope>
    <source>
        <strain evidence="3">Gv29-8 / FGSC 10586</strain>
    </source>
</reference>
<dbReference type="eggNOG" id="ENOG502RRXM">
    <property type="taxonomic scope" value="Eukaryota"/>
</dbReference>
<dbReference type="OMA" id="MKNGWHP"/>
<feature type="region of interest" description="Disordered" evidence="1">
    <location>
        <begin position="221"/>
        <end position="364"/>
    </location>
</feature>
<comment type="caution">
    <text evidence="2">The sequence shown here is derived from an EMBL/GenBank/DDBJ whole genome shotgun (WGS) entry which is preliminary data.</text>
</comment>
<sequence>MSKYAEMAKGKLSSGREKASEYKGKAKGKVTKHIPGRGHKDDHDAPTHVARPLNSLRDPNSFAPPPKRTGSGLAPPPPPSSAKRSVVTAPSKYQDPHGPKVEPPPRFADESQLEAYEAEQEAHPVSSGPYRVNTTGLSTDHLPPPPVRRDAAGSRSPPSYDSVVGAGPGDTKAPSLPPRLPPRSGSGTPDRTASPLSTLGVSSSNLNQGAVNRLGAAGINVPAFGIGSSSPSHADDETPPPKPPRPNATPPSQLNELQNRFARLGTSNTGSSTGPPTPPSEVTTAATATATTWAQKQAAIKAASPVPSPSPTGSTGSSGLAGLAGKKKPPPPPPKKKPSLSAAAPPAGNGGAPPPIPMSTRPSY</sequence>
<proteinExistence type="predicted"/>
<evidence type="ECO:0000313" key="2">
    <source>
        <dbReference type="EMBL" id="EHK17701.1"/>
    </source>
</evidence>
<organism evidence="2 3">
    <name type="scientific">Hypocrea virens (strain Gv29-8 / FGSC 10586)</name>
    <name type="common">Gliocladium virens</name>
    <name type="synonym">Trichoderma virens</name>
    <dbReference type="NCBI Taxonomy" id="413071"/>
    <lineage>
        <taxon>Eukaryota</taxon>
        <taxon>Fungi</taxon>
        <taxon>Dikarya</taxon>
        <taxon>Ascomycota</taxon>
        <taxon>Pezizomycotina</taxon>
        <taxon>Sordariomycetes</taxon>
        <taxon>Hypocreomycetidae</taxon>
        <taxon>Hypocreales</taxon>
        <taxon>Hypocreaceae</taxon>
        <taxon>Trichoderma</taxon>
    </lineage>
</organism>
<gene>
    <name evidence="2" type="ORF">TRIVIDRAFT_76076</name>
</gene>
<dbReference type="HOGENOM" id="CLU_036511_0_0_1"/>
<dbReference type="InParanoid" id="G9N6E0"/>
<name>G9N6E0_HYPVG</name>
<dbReference type="VEuPathDB" id="FungiDB:TRIVIDRAFT_76076"/>
<feature type="compositionally biased region" description="Basic residues" evidence="1">
    <location>
        <begin position="25"/>
        <end position="37"/>
    </location>
</feature>
<dbReference type="Proteomes" id="UP000007115">
    <property type="component" value="Unassembled WGS sequence"/>
</dbReference>
<feature type="region of interest" description="Disordered" evidence="1">
    <location>
        <begin position="1"/>
        <end position="206"/>
    </location>
</feature>